<dbReference type="Proteomes" id="UP000320781">
    <property type="component" value="Unassembled WGS sequence"/>
</dbReference>
<organism evidence="1 2">
    <name type="scientific">Aerophobetes bacterium</name>
    <dbReference type="NCBI Taxonomy" id="2030807"/>
    <lineage>
        <taxon>Bacteria</taxon>
        <taxon>Candidatus Aerophobota</taxon>
    </lineage>
</organism>
<accession>A0A523QM87</accession>
<proteinExistence type="predicted"/>
<evidence type="ECO:0000313" key="1">
    <source>
        <dbReference type="EMBL" id="TES86923.1"/>
    </source>
</evidence>
<sequence length="60" mass="6453">MDETSKLLIFGDHHGLGGLASILQVVIPKIARDGSVEPSTPVVIRQIIVYNVGLFSLSHL</sequence>
<comment type="caution">
    <text evidence="1">The sequence shown here is derived from an EMBL/GenBank/DDBJ whole genome shotgun (WGS) entry which is preliminary data.</text>
</comment>
<name>A0A523QM87_UNCAE</name>
<reference evidence="1 2" key="1">
    <citation type="submission" date="2019-03" db="EMBL/GenBank/DDBJ databases">
        <title>Metabolic potential of uncultured bacteria and archaea associated with petroleum seepage in deep-sea sediments.</title>
        <authorList>
            <person name="Dong X."/>
            <person name="Hubert C."/>
        </authorList>
    </citation>
    <scope>NUCLEOTIDE SEQUENCE [LARGE SCALE GENOMIC DNA]</scope>
    <source>
        <strain evidence="1">E44_bin92</strain>
    </source>
</reference>
<protein>
    <submittedName>
        <fullName evidence="1">Uncharacterized protein</fullName>
    </submittedName>
</protein>
<dbReference type="EMBL" id="SOKU01000032">
    <property type="protein sequence ID" value="TES86923.1"/>
    <property type="molecule type" value="Genomic_DNA"/>
</dbReference>
<dbReference type="AlphaFoldDB" id="A0A523QM87"/>
<gene>
    <name evidence="1" type="ORF">E3J95_00770</name>
</gene>
<evidence type="ECO:0000313" key="2">
    <source>
        <dbReference type="Proteomes" id="UP000320781"/>
    </source>
</evidence>